<sequence>MDQYIEVNGIRMRYRVEGRGDWLVLIHGVGGRLEQWDQFVSLLGGGYRTLRFDQRGMGETSKPEGPYRVDDFVADAHALMEAVGAERCVLAGVSLGALVAQGYALAHPGKLDKLILLAGIAGRTDEEKRRVQERLSIVAEGIPGQHFENSVDRWFTDEFRARHPEIIAAYAASNRKNDPKAYAAAYAVLANTDFADRLHEIKVPTLIVTGEHDKGSNPRMAHFMHDRIAGSQVHILPRLRHSLLIEGPRQVLDVVEPFLRA</sequence>
<dbReference type="SUPFAM" id="SSF53474">
    <property type="entry name" value="alpha/beta-Hydrolases"/>
    <property type="match status" value="1"/>
</dbReference>
<dbReference type="GO" id="GO:0016020">
    <property type="term" value="C:membrane"/>
    <property type="evidence" value="ECO:0007669"/>
    <property type="project" value="TreeGrafter"/>
</dbReference>
<dbReference type="Pfam" id="PF12146">
    <property type="entry name" value="Hydrolase_4"/>
    <property type="match status" value="1"/>
</dbReference>
<evidence type="ECO:0000259" key="2">
    <source>
        <dbReference type="Pfam" id="PF12146"/>
    </source>
</evidence>
<dbReference type="GO" id="GO:0047570">
    <property type="term" value="F:3-oxoadipate enol-lactonase activity"/>
    <property type="evidence" value="ECO:0007669"/>
    <property type="project" value="UniProtKB-EC"/>
</dbReference>
<evidence type="ECO:0000256" key="1">
    <source>
        <dbReference type="ARBA" id="ARBA00022801"/>
    </source>
</evidence>
<proteinExistence type="predicted"/>
<dbReference type="Proteomes" id="UP000277294">
    <property type="component" value="Unassembled WGS sequence"/>
</dbReference>
<evidence type="ECO:0000313" key="4">
    <source>
        <dbReference type="Proteomes" id="UP000277294"/>
    </source>
</evidence>
<dbReference type="EMBL" id="UWPJ01000029">
    <property type="protein sequence ID" value="VCU71754.1"/>
    <property type="molecule type" value="Genomic_DNA"/>
</dbReference>
<dbReference type="InterPro" id="IPR000073">
    <property type="entry name" value="AB_hydrolase_1"/>
</dbReference>
<dbReference type="Gene3D" id="3.40.50.1820">
    <property type="entry name" value="alpha/beta hydrolase"/>
    <property type="match status" value="1"/>
</dbReference>
<feature type="domain" description="Serine aminopeptidase S33" evidence="2">
    <location>
        <begin position="23"/>
        <end position="246"/>
    </location>
</feature>
<reference evidence="3 4" key="1">
    <citation type="submission" date="2018-10" db="EMBL/GenBank/DDBJ databases">
        <authorList>
            <person name="Criscuolo A."/>
        </authorList>
    </citation>
    <scope>NUCLEOTIDE SEQUENCE [LARGE SCALE GENOMIC DNA]</scope>
    <source>
        <strain evidence="3">DnA1</strain>
    </source>
</reference>
<dbReference type="InterPro" id="IPR022742">
    <property type="entry name" value="Hydrolase_4"/>
</dbReference>
<dbReference type="RefSeq" id="WP_246013343.1">
    <property type="nucleotide sequence ID" value="NZ_UWPJ01000029.1"/>
</dbReference>
<organism evidence="3 4">
    <name type="scientific">Pigmentiphaga humi</name>
    <dbReference type="NCBI Taxonomy" id="2478468"/>
    <lineage>
        <taxon>Bacteria</taxon>
        <taxon>Pseudomonadati</taxon>
        <taxon>Pseudomonadota</taxon>
        <taxon>Betaproteobacteria</taxon>
        <taxon>Burkholderiales</taxon>
        <taxon>Alcaligenaceae</taxon>
        <taxon>Pigmentiphaga</taxon>
    </lineage>
</organism>
<protein>
    <submittedName>
        <fullName evidence="3">3-oxoadipate enol-lactonase 2</fullName>
        <ecNumber evidence="3">3.1.1.24</ecNumber>
    </submittedName>
</protein>
<dbReference type="InterPro" id="IPR029058">
    <property type="entry name" value="AB_hydrolase_fold"/>
</dbReference>
<dbReference type="PANTHER" id="PTHR43798:SF31">
    <property type="entry name" value="AB HYDROLASE SUPERFAMILY PROTEIN YCLE"/>
    <property type="match status" value="1"/>
</dbReference>
<dbReference type="PRINTS" id="PR00111">
    <property type="entry name" value="ABHYDROLASE"/>
</dbReference>
<accession>A0A3P4B618</accession>
<dbReference type="EC" id="3.1.1.24" evidence="3"/>
<dbReference type="AlphaFoldDB" id="A0A3P4B618"/>
<evidence type="ECO:0000313" key="3">
    <source>
        <dbReference type="EMBL" id="VCU71754.1"/>
    </source>
</evidence>
<name>A0A3P4B618_9BURK</name>
<dbReference type="PANTHER" id="PTHR43798">
    <property type="entry name" value="MONOACYLGLYCEROL LIPASE"/>
    <property type="match status" value="1"/>
</dbReference>
<keyword evidence="1 3" id="KW-0378">Hydrolase</keyword>
<gene>
    <name evidence="3" type="primary">catD_8</name>
    <name evidence="3" type="ORF">PIGHUM_03844</name>
</gene>
<keyword evidence="4" id="KW-1185">Reference proteome</keyword>
<dbReference type="InterPro" id="IPR050266">
    <property type="entry name" value="AB_hydrolase_sf"/>
</dbReference>